<dbReference type="SUPFAM" id="SSF56112">
    <property type="entry name" value="Protein kinase-like (PK-like)"/>
    <property type="match status" value="1"/>
</dbReference>
<evidence type="ECO:0000313" key="1">
    <source>
        <dbReference type="EMBL" id="SUZ61372.1"/>
    </source>
</evidence>
<dbReference type="AlphaFoldDB" id="A0A381P373"/>
<name>A0A381P373_9ZZZZ</name>
<dbReference type="InterPro" id="IPR011009">
    <property type="entry name" value="Kinase-like_dom_sf"/>
</dbReference>
<accession>A0A381P373</accession>
<dbReference type="EMBL" id="UINC01000799">
    <property type="protein sequence ID" value="SUZ61372.1"/>
    <property type="molecule type" value="Genomic_DNA"/>
</dbReference>
<dbReference type="Gene3D" id="1.10.510.10">
    <property type="entry name" value="Transferase(Phosphotransferase) domain 1"/>
    <property type="match status" value="1"/>
</dbReference>
<reference evidence="1" key="1">
    <citation type="submission" date="2018-05" db="EMBL/GenBank/DDBJ databases">
        <authorList>
            <person name="Lanie J.A."/>
            <person name="Ng W.-L."/>
            <person name="Kazmierczak K.M."/>
            <person name="Andrzejewski T.M."/>
            <person name="Davidsen T.M."/>
            <person name="Wayne K.J."/>
            <person name="Tettelin H."/>
            <person name="Glass J.I."/>
            <person name="Rusch D."/>
            <person name="Podicherti R."/>
            <person name="Tsui H.-C.T."/>
            <person name="Winkler M.E."/>
        </authorList>
    </citation>
    <scope>NUCLEOTIDE SEQUENCE</scope>
</reference>
<evidence type="ECO:0008006" key="2">
    <source>
        <dbReference type="Google" id="ProtNLM"/>
    </source>
</evidence>
<gene>
    <name evidence="1" type="ORF">METZ01_LOCUS14226</name>
</gene>
<organism evidence="1">
    <name type="scientific">marine metagenome</name>
    <dbReference type="NCBI Taxonomy" id="408172"/>
    <lineage>
        <taxon>unclassified sequences</taxon>
        <taxon>metagenomes</taxon>
        <taxon>ecological metagenomes</taxon>
    </lineage>
</organism>
<protein>
    <recommendedName>
        <fullName evidence="2">Protein kinase domain-containing protein</fullName>
    </recommendedName>
</protein>
<proteinExistence type="predicted"/>
<sequence>MDYSEEEIAVIRRAIAPPPPKPPKEIIEAMRPATRMPVPDHMLPFWKLSDLEMPLLLRLTADPTVKALSRYAFFPEVFQRLRSMQDIPKLEFSGRTRGMVAILGFSDLSIVIKPLQNGREDQITQTAGNIGVGPEQLESLPGYVTEEFVPGTFFTDLPEDWLTDSFLEGVGSTLGGMLRRLHQAGIYYNDVTLSDPKGRSHLFVQANGSCRLIDFGISLMLDRHPHLEREEVHNFVRTLPMYRVFRGMAEDEALVDRFLEEYASKLAAASKSEITSRDLVFAKQGLKMAARRMGERIVAPVWLGFKRAYSG</sequence>